<evidence type="ECO:0000313" key="1">
    <source>
        <dbReference type="EMBL" id="QHU20969.1"/>
    </source>
</evidence>
<organism evidence="1">
    <name type="scientific">viral metagenome</name>
    <dbReference type="NCBI Taxonomy" id="1070528"/>
    <lineage>
        <taxon>unclassified sequences</taxon>
        <taxon>metagenomes</taxon>
        <taxon>organismal metagenomes</taxon>
    </lineage>
</organism>
<protein>
    <submittedName>
        <fullName evidence="1">Uncharacterized protein</fullName>
    </submittedName>
</protein>
<name>A0A6C0KTP8_9ZZZZ</name>
<reference evidence="1" key="1">
    <citation type="journal article" date="2020" name="Nature">
        <title>Giant virus diversity and host interactions through global metagenomics.</title>
        <authorList>
            <person name="Schulz F."/>
            <person name="Roux S."/>
            <person name="Paez-Espino D."/>
            <person name="Jungbluth S."/>
            <person name="Walsh D.A."/>
            <person name="Denef V.J."/>
            <person name="McMahon K.D."/>
            <person name="Konstantinidis K.T."/>
            <person name="Eloe-Fadrosh E.A."/>
            <person name="Kyrpides N.C."/>
            <person name="Woyke T."/>
        </authorList>
    </citation>
    <scope>NUCLEOTIDE SEQUENCE</scope>
    <source>
        <strain evidence="1">GVMAG-S-3300013094-100</strain>
    </source>
</reference>
<accession>A0A6C0KTP8</accession>
<proteinExistence type="predicted"/>
<dbReference type="AlphaFoldDB" id="A0A6C0KTP8"/>
<sequence length="275" mass="31556">MKRPTNILIIFLVIIILATLAGKQYKEYFISTEFNIKFMSKYETYAFINNDKDGFIKNTPDAHPDIYGYKDTDSYKSDAAKTAVSFNDYEMKQITTMAMAVDEFLVENFDVQQPKPSQIKWIFALTDGNSRNTYEEGRPHVRGDVIFLSTITTTQEINDPCQFGFTLLYLRQNIIFGKQINTSTMPWNAQDAHWKFAEKFPTCQFYNRINYFGDIYDSTYDNQYDLATNGADAGDAGNAADTADTPPKNLIAKQDNKNYLMNEEQYNGIFGHPSK</sequence>
<dbReference type="EMBL" id="MN740976">
    <property type="protein sequence ID" value="QHU20969.1"/>
    <property type="molecule type" value="Genomic_DNA"/>
</dbReference>